<dbReference type="SMART" id="SM00487">
    <property type="entry name" value="DEXDc"/>
    <property type="match status" value="1"/>
</dbReference>
<dbReference type="PROSITE" id="PS51192">
    <property type="entry name" value="HELICASE_ATP_BIND_1"/>
    <property type="match status" value="1"/>
</dbReference>
<evidence type="ECO:0000313" key="6">
    <source>
        <dbReference type="EMBL" id="KAF9762984.1"/>
    </source>
</evidence>
<dbReference type="OrthoDB" id="10253254at2759"/>
<evidence type="ECO:0000313" key="7">
    <source>
        <dbReference type="Proteomes" id="UP000740883"/>
    </source>
</evidence>
<accession>A0A9P6GZ49</accession>
<dbReference type="FunFam" id="3.40.50.300:FF:001922">
    <property type="entry name" value="DEAH (Asp-Glu-Ala-His) box polypeptide 29"/>
    <property type="match status" value="1"/>
</dbReference>
<dbReference type="Gene3D" id="3.40.50.300">
    <property type="entry name" value="P-loop containing nucleotide triphosphate hydrolases"/>
    <property type="match status" value="1"/>
</dbReference>
<evidence type="ECO:0000256" key="2">
    <source>
        <dbReference type="ARBA" id="ARBA00022801"/>
    </source>
</evidence>
<keyword evidence="2" id="KW-0378">Hydrolase</keyword>
<organism evidence="6 7">
    <name type="scientific">Nosema granulosis</name>
    <dbReference type="NCBI Taxonomy" id="83296"/>
    <lineage>
        <taxon>Eukaryota</taxon>
        <taxon>Fungi</taxon>
        <taxon>Fungi incertae sedis</taxon>
        <taxon>Microsporidia</taxon>
        <taxon>Nosematidae</taxon>
        <taxon>Nosema</taxon>
    </lineage>
</organism>
<dbReference type="PANTHER" id="PTHR18934:SF99">
    <property type="entry name" value="ATP-DEPENDENT RNA HELICASE DHX37-RELATED"/>
    <property type="match status" value="1"/>
</dbReference>
<dbReference type="EMBL" id="SBJO01000115">
    <property type="protein sequence ID" value="KAF9762984.1"/>
    <property type="molecule type" value="Genomic_DNA"/>
</dbReference>
<dbReference type="PANTHER" id="PTHR18934">
    <property type="entry name" value="ATP-DEPENDENT RNA HELICASE"/>
    <property type="match status" value="1"/>
</dbReference>
<keyword evidence="1" id="KW-0547">Nucleotide-binding</keyword>
<dbReference type="GO" id="GO:0016787">
    <property type="term" value="F:hydrolase activity"/>
    <property type="evidence" value="ECO:0007669"/>
    <property type="project" value="UniProtKB-KW"/>
</dbReference>
<comment type="caution">
    <text evidence="6">The sequence shown here is derived from an EMBL/GenBank/DDBJ whole genome shotgun (WGS) entry which is preliminary data.</text>
</comment>
<dbReference type="Pfam" id="PF00270">
    <property type="entry name" value="DEAD"/>
    <property type="match status" value="1"/>
</dbReference>
<dbReference type="GO" id="GO:0003723">
    <property type="term" value="F:RNA binding"/>
    <property type="evidence" value="ECO:0007669"/>
    <property type="project" value="TreeGrafter"/>
</dbReference>
<evidence type="ECO:0000256" key="4">
    <source>
        <dbReference type="ARBA" id="ARBA00022840"/>
    </source>
</evidence>
<sequence>MDNKKEIIDRIAEIANSNNVKLDEDCIDCVYDCIYKGEPEKIKDLGIDDIYNKLATYFDNYKEDTKLFIGLDDDSLQAHDIEKNIVLDSDAELNLKIPADLYIDKYGEKSHISSKTTSLINFLNNSEGCEDEETVEDKKDLIFSLLEENSVLLIQGNTGCGKTTKIPRMLLERYNNIVCTQPRRIAAISVAKKVAEDMKTEIGNLVGYGVRFDNATSDKTRLRFVTDGIILREILHDKELKKYDCIVVDEAHERSLNIDILLGYCKRLLKTRKDLKVIIMSATISTEKFFNFFDCPSVTIKHKVHPLKNYFIKSYNPMNYLEETVKTVIKLHKTEPVGIF</sequence>
<dbReference type="InterPro" id="IPR011545">
    <property type="entry name" value="DEAD/DEAH_box_helicase_dom"/>
</dbReference>
<dbReference type="AlphaFoldDB" id="A0A9P6GZ49"/>
<gene>
    <name evidence="6" type="primary">PRP43_1</name>
    <name evidence="6" type="ORF">NGRA_1619</name>
</gene>
<dbReference type="SUPFAM" id="SSF52540">
    <property type="entry name" value="P-loop containing nucleoside triphosphate hydrolases"/>
    <property type="match status" value="1"/>
</dbReference>
<dbReference type="CDD" id="cd17917">
    <property type="entry name" value="DEXHc_RHA-like"/>
    <property type="match status" value="1"/>
</dbReference>
<protein>
    <submittedName>
        <fullName evidence="6">Pre-mRNA-splicing factor ATP-dependent RNA helicase PRP43</fullName>
    </submittedName>
</protein>
<name>A0A9P6GZ49_9MICR</name>
<dbReference type="InterPro" id="IPR027417">
    <property type="entry name" value="P-loop_NTPase"/>
</dbReference>
<evidence type="ECO:0000259" key="5">
    <source>
        <dbReference type="PROSITE" id="PS51192"/>
    </source>
</evidence>
<reference evidence="6 7" key="1">
    <citation type="journal article" date="2020" name="Genome Biol. Evol.">
        <title>Comparative genomics of strictly vertically transmitted, feminizing microsporidia endosymbionts of amphipod crustaceans.</title>
        <authorList>
            <person name="Cormier A."/>
            <person name="Chebbi M.A."/>
            <person name="Giraud I."/>
            <person name="Wattier R."/>
            <person name="Teixeira M."/>
            <person name="Gilbert C."/>
            <person name="Rigaud T."/>
            <person name="Cordaux R."/>
        </authorList>
    </citation>
    <scope>NUCLEOTIDE SEQUENCE [LARGE SCALE GENOMIC DNA]</scope>
    <source>
        <strain evidence="6 7">Ou3-Ou53</strain>
    </source>
</reference>
<proteinExistence type="predicted"/>
<dbReference type="GO" id="GO:0004386">
    <property type="term" value="F:helicase activity"/>
    <property type="evidence" value="ECO:0007669"/>
    <property type="project" value="UniProtKB-KW"/>
</dbReference>
<dbReference type="GO" id="GO:0005524">
    <property type="term" value="F:ATP binding"/>
    <property type="evidence" value="ECO:0007669"/>
    <property type="project" value="UniProtKB-KW"/>
</dbReference>
<dbReference type="InterPro" id="IPR014001">
    <property type="entry name" value="Helicase_ATP-bd"/>
</dbReference>
<dbReference type="Proteomes" id="UP000740883">
    <property type="component" value="Unassembled WGS sequence"/>
</dbReference>
<evidence type="ECO:0000256" key="1">
    <source>
        <dbReference type="ARBA" id="ARBA00022741"/>
    </source>
</evidence>
<keyword evidence="7" id="KW-1185">Reference proteome</keyword>
<feature type="domain" description="Helicase ATP-binding" evidence="5">
    <location>
        <begin position="143"/>
        <end position="302"/>
    </location>
</feature>
<keyword evidence="4" id="KW-0067">ATP-binding</keyword>
<evidence type="ECO:0000256" key="3">
    <source>
        <dbReference type="ARBA" id="ARBA00022806"/>
    </source>
</evidence>
<keyword evidence="3 6" id="KW-0347">Helicase</keyword>